<dbReference type="InterPro" id="IPR050109">
    <property type="entry name" value="HTH-type_TetR-like_transc_reg"/>
</dbReference>
<keyword evidence="7" id="KW-1185">Reference proteome</keyword>
<name>A0ABT3U3P0_9ACTN</name>
<comment type="caution">
    <text evidence="6">The sequence shown here is derived from an EMBL/GenBank/DDBJ whole genome shotgun (WGS) entry which is preliminary data.</text>
</comment>
<dbReference type="InterPro" id="IPR001647">
    <property type="entry name" value="HTH_TetR"/>
</dbReference>
<protein>
    <submittedName>
        <fullName evidence="6">ScbR family autoregulator-binding transcription factor</fullName>
    </submittedName>
</protein>
<evidence type="ECO:0000256" key="3">
    <source>
        <dbReference type="ARBA" id="ARBA00023163"/>
    </source>
</evidence>
<keyword evidence="3" id="KW-0804">Transcription</keyword>
<dbReference type="Gene3D" id="1.10.357.10">
    <property type="entry name" value="Tetracycline Repressor, domain 2"/>
    <property type="match status" value="1"/>
</dbReference>
<keyword evidence="2 4" id="KW-0238">DNA-binding</keyword>
<dbReference type="InterPro" id="IPR047923">
    <property type="entry name" value="ArpA-like"/>
</dbReference>
<dbReference type="PANTHER" id="PTHR30055:SF234">
    <property type="entry name" value="HTH-TYPE TRANSCRIPTIONAL REGULATOR BETI"/>
    <property type="match status" value="1"/>
</dbReference>
<sequence length="210" mass="23340">MVKQQRSQRTMERLVAAAAQEFAAQGFARASLADVSRRAGVTKGALFFHFSTKDELAEAVQMRAQDLLDTAIEEHSQVGVSSMQVLVDITHYLNGVLHEDPYIRASVRISREQANGDPSAYDFYSLWFGRLWRLLELARRRGELGRAVADVSARTLVTAAVSGVETLAWMGTGRGEVEQWLGHLWELMLPLLLTDDLGEEVRAEAPPDLS</sequence>
<dbReference type="Pfam" id="PF00440">
    <property type="entry name" value="TetR_N"/>
    <property type="match status" value="1"/>
</dbReference>
<dbReference type="PANTHER" id="PTHR30055">
    <property type="entry name" value="HTH-TYPE TRANSCRIPTIONAL REGULATOR RUTR"/>
    <property type="match status" value="1"/>
</dbReference>
<dbReference type="EMBL" id="JAPHNL010000318">
    <property type="protein sequence ID" value="MCX3063660.1"/>
    <property type="molecule type" value="Genomic_DNA"/>
</dbReference>
<dbReference type="PRINTS" id="PR00455">
    <property type="entry name" value="HTHTETR"/>
</dbReference>
<dbReference type="InterPro" id="IPR036271">
    <property type="entry name" value="Tet_transcr_reg_TetR-rel_C_sf"/>
</dbReference>
<feature type="domain" description="HTH tetR-type" evidence="5">
    <location>
        <begin position="8"/>
        <end position="68"/>
    </location>
</feature>
<gene>
    <name evidence="6" type="ORF">OFY01_28635</name>
</gene>
<dbReference type="SUPFAM" id="SSF48498">
    <property type="entry name" value="Tetracyclin repressor-like, C-terminal domain"/>
    <property type="match status" value="1"/>
</dbReference>
<dbReference type="SUPFAM" id="SSF46689">
    <property type="entry name" value="Homeodomain-like"/>
    <property type="match status" value="1"/>
</dbReference>
<feature type="DNA-binding region" description="H-T-H motif" evidence="4">
    <location>
        <begin position="31"/>
        <end position="50"/>
    </location>
</feature>
<evidence type="ECO:0000259" key="5">
    <source>
        <dbReference type="PROSITE" id="PS50977"/>
    </source>
</evidence>
<reference evidence="6" key="1">
    <citation type="submission" date="2022-10" db="EMBL/GenBank/DDBJ databases">
        <title>Streptomyces beihaiensis sp. nov., a chitin degrading actinobacterium, isolated from shrimp pond soil.</title>
        <authorList>
            <person name="Xie J."/>
            <person name="Shen N."/>
        </authorList>
    </citation>
    <scope>NUCLEOTIDE SEQUENCE</scope>
    <source>
        <strain evidence="6">GXMU-J5</strain>
    </source>
</reference>
<accession>A0ABT3U3P0</accession>
<dbReference type="Proteomes" id="UP001163064">
    <property type="component" value="Unassembled WGS sequence"/>
</dbReference>
<proteinExistence type="predicted"/>
<organism evidence="6 7">
    <name type="scientific">Streptomyces beihaiensis</name>
    <dbReference type="NCBI Taxonomy" id="2984495"/>
    <lineage>
        <taxon>Bacteria</taxon>
        <taxon>Bacillati</taxon>
        <taxon>Actinomycetota</taxon>
        <taxon>Actinomycetes</taxon>
        <taxon>Kitasatosporales</taxon>
        <taxon>Streptomycetaceae</taxon>
        <taxon>Streptomyces</taxon>
    </lineage>
</organism>
<dbReference type="InterPro" id="IPR009057">
    <property type="entry name" value="Homeodomain-like_sf"/>
</dbReference>
<dbReference type="RefSeq" id="WP_266604795.1">
    <property type="nucleotide sequence ID" value="NZ_JAPHNL010000318.1"/>
</dbReference>
<evidence type="ECO:0000313" key="7">
    <source>
        <dbReference type="Proteomes" id="UP001163064"/>
    </source>
</evidence>
<evidence type="ECO:0000256" key="1">
    <source>
        <dbReference type="ARBA" id="ARBA00023015"/>
    </source>
</evidence>
<dbReference type="NCBIfam" id="NF041196">
    <property type="entry name" value="ScbR_bind_reg"/>
    <property type="match status" value="1"/>
</dbReference>
<dbReference type="PROSITE" id="PS50977">
    <property type="entry name" value="HTH_TETR_2"/>
    <property type="match status" value="1"/>
</dbReference>
<keyword evidence="1" id="KW-0805">Transcription regulation</keyword>
<dbReference type="InterPro" id="IPR023772">
    <property type="entry name" value="DNA-bd_HTH_TetR-type_CS"/>
</dbReference>
<evidence type="ECO:0000313" key="6">
    <source>
        <dbReference type="EMBL" id="MCX3063660.1"/>
    </source>
</evidence>
<dbReference type="PROSITE" id="PS01081">
    <property type="entry name" value="HTH_TETR_1"/>
    <property type="match status" value="1"/>
</dbReference>
<evidence type="ECO:0000256" key="4">
    <source>
        <dbReference type="PROSITE-ProRule" id="PRU00335"/>
    </source>
</evidence>
<evidence type="ECO:0000256" key="2">
    <source>
        <dbReference type="ARBA" id="ARBA00023125"/>
    </source>
</evidence>